<sequence>MTIPTFEFWFGISISGFFLIGVILLIIMLIIQILSTGDIE</sequence>
<keyword evidence="1" id="KW-1133">Transmembrane helix</keyword>
<protein>
    <submittedName>
        <fullName evidence="2">Uncharacterized protein</fullName>
    </submittedName>
</protein>
<keyword evidence="1" id="KW-0472">Membrane</keyword>
<gene>
    <name evidence="2" type="ORF">UFOVP1244_131</name>
</gene>
<feature type="transmembrane region" description="Helical" evidence="1">
    <location>
        <begin position="6"/>
        <end position="31"/>
    </location>
</feature>
<evidence type="ECO:0000313" key="2">
    <source>
        <dbReference type="EMBL" id="CAB4192926.1"/>
    </source>
</evidence>
<evidence type="ECO:0000256" key="1">
    <source>
        <dbReference type="SAM" id="Phobius"/>
    </source>
</evidence>
<accession>A0A6J5REP1</accession>
<keyword evidence="1" id="KW-0812">Transmembrane</keyword>
<reference evidence="2" key="1">
    <citation type="submission" date="2020-05" db="EMBL/GenBank/DDBJ databases">
        <authorList>
            <person name="Chiriac C."/>
            <person name="Salcher M."/>
            <person name="Ghai R."/>
            <person name="Kavagutti S V."/>
        </authorList>
    </citation>
    <scope>NUCLEOTIDE SEQUENCE</scope>
</reference>
<dbReference type="EMBL" id="LR797181">
    <property type="protein sequence ID" value="CAB4192926.1"/>
    <property type="molecule type" value="Genomic_DNA"/>
</dbReference>
<organism evidence="2">
    <name type="scientific">uncultured Caudovirales phage</name>
    <dbReference type="NCBI Taxonomy" id="2100421"/>
    <lineage>
        <taxon>Viruses</taxon>
        <taxon>Duplodnaviria</taxon>
        <taxon>Heunggongvirae</taxon>
        <taxon>Uroviricota</taxon>
        <taxon>Caudoviricetes</taxon>
        <taxon>Peduoviridae</taxon>
        <taxon>Maltschvirus</taxon>
        <taxon>Maltschvirus maltsch</taxon>
    </lineage>
</organism>
<name>A0A6J5REP1_9CAUD</name>
<proteinExistence type="predicted"/>